<dbReference type="AlphaFoldDB" id="A0A392W8K4"/>
<keyword evidence="2" id="KW-1185">Reference proteome</keyword>
<name>A0A392W8K4_9FABA</name>
<accession>A0A392W8K4</accession>
<dbReference type="Proteomes" id="UP000265520">
    <property type="component" value="Unassembled WGS sequence"/>
</dbReference>
<sequence>MGRTATAERDGGDIGRNPVCVGAAVIATR</sequence>
<protein>
    <submittedName>
        <fullName evidence="1">Uncharacterized protein</fullName>
    </submittedName>
</protein>
<comment type="caution">
    <text evidence="1">The sequence shown here is derived from an EMBL/GenBank/DDBJ whole genome shotgun (WGS) entry which is preliminary data.</text>
</comment>
<feature type="non-terminal residue" evidence="1">
    <location>
        <position position="29"/>
    </location>
</feature>
<evidence type="ECO:0000313" key="2">
    <source>
        <dbReference type="Proteomes" id="UP000265520"/>
    </source>
</evidence>
<evidence type="ECO:0000313" key="1">
    <source>
        <dbReference type="EMBL" id="MCI95471.1"/>
    </source>
</evidence>
<organism evidence="1 2">
    <name type="scientific">Trifolium medium</name>
    <dbReference type="NCBI Taxonomy" id="97028"/>
    <lineage>
        <taxon>Eukaryota</taxon>
        <taxon>Viridiplantae</taxon>
        <taxon>Streptophyta</taxon>
        <taxon>Embryophyta</taxon>
        <taxon>Tracheophyta</taxon>
        <taxon>Spermatophyta</taxon>
        <taxon>Magnoliopsida</taxon>
        <taxon>eudicotyledons</taxon>
        <taxon>Gunneridae</taxon>
        <taxon>Pentapetalae</taxon>
        <taxon>rosids</taxon>
        <taxon>fabids</taxon>
        <taxon>Fabales</taxon>
        <taxon>Fabaceae</taxon>
        <taxon>Papilionoideae</taxon>
        <taxon>50 kb inversion clade</taxon>
        <taxon>NPAAA clade</taxon>
        <taxon>Hologalegina</taxon>
        <taxon>IRL clade</taxon>
        <taxon>Trifolieae</taxon>
        <taxon>Trifolium</taxon>
    </lineage>
</organism>
<dbReference type="EMBL" id="LXQA011387671">
    <property type="protein sequence ID" value="MCI95471.1"/>
    <property type="molecule type" value="Genomic_DNA"/>
</dbReference>
<proteinExistence type="predicted"/>
<reference evidence="1 2" key="1">
    <citation type="journal article" date="2018" name="Front. Plant Sci.">
        <title>Red Clover (Trifolium pratense) and Zigzag Clover (T. medium) - A Picture of Genomic Similarities and Differences.</title>
        <authorList>
            <person name="Dluhosova J."/>
            <person name="Istvanek J."/>
            <person name="Nedelnik J."/>
            <person name="Repkova J."/>
        </authorList>
    </citation>
    <scope>NUCLEOTIDE SEQUENCE [LARGE SCALE GENOMIC DNA]</scope>
    <source>
        <strain evidence="2">cv. 10/8</strain>
        <tissue evidence="1">Leaf</tissue>
    </source>
</reference>